<protein>
    <recommendedName>
        <fullName evidence="3">ParD-like antitoxin of type II toxin-antitoxin system</fullName>
    </recommendedName>
</protein>
<name>A0A0M4RS25_9MICC</name>
<dbReference type="PATRIC" id="fig|656366.3.peg.3846"/>
<sequence>MTETLAKTSHFPGTHQRLSPSVASCYNRGMSNTIPMRVEVELFEAAKSVGSIVSRSATQQLNHWARIGRELEADPRISPRDIQRVLAGDKTYDNLNEVSQAVVRVGWDERVAERLASLDLAAEFTKAGRSWTEADAHGHTVVHGGAEHSSSADA</sequence>
<dbReference type="AlphaFoldDB" id="A0A0M4RS25"/>
<evidence type="ECO:0000313" key="1">
    <source>
        <dbReference type="EMBL" id="ALE93763.1"/>
    </source>
</evidence>
<dbReference type="EMBL" id="CP012677">
    <property type="protein sequence ID" value="ALE93763.1"/>
    <property type="molecule type" value="Genomic_DNA"/>
</dbReference>
<proteinExistence type="predicted"/>
<dbReference type="Pfam" id="PF11903">
    <property type="entry name" value="ParD_like"/>
    <property type="match status" value="1"/>
</dbReference>
<dbReference type="InterPro" id="IPR021831">
    <property type="entry name" value="ParD-like"/>
</dbReference>
<dbReference type="Proteomes" id="UP000062833">
    <property type="component" value="Chromosome"/>
</dbReference>
<reference evidence="2" key="1">
    <citation type="submission" date="2015-09" db="EMBL/GenBank/DDBJ databases">
        <title>Complete genome of Arthrobacter alpinus strain R3.8.</title>
        <authorList>
            <person name="See-Too W.S."/>
            <person name="Chan K.G."/>
        </authorList>
    </citation>
    <scope>NUCLEOTIDE SEQUENCE [LARGE SCALE GENOMIC DNA]</scope>
    <source>
        <strain evidence="2">R3.8</strain>
    </source>
</reference>
<organism evidence="1 2">
    <name type="scientific">Arthrobacter alpinus</name>
    <dbReference type="NCBI Taxonomy" id="656366"/>
    <lineage>
        <taxon>Bacteria</taxon>
        <taxon>Bacillati</taxon>
        <taxon>Actinomycetota</taxon>
        <taxon>Actinomycetes</taxon>
        <taxon>Micrococcales</taxon>
        <taxon>Micrococcaceae</taxon>
        <taxon>Arthrobacter</taxon>
    </lineage>
</organism>
<evidence type="ECO:0000313" key="2">
    <source>
        <dbReference type="Proteomes" id="UP000062833"/>
    </source>
</evidence>
<gene>
    <name evidence="1" type="ORF">AOC05_17880</name>
</gene>
<keyword evidence="2" id="KW-1185">Reference proteome</keyword>
<dbReference type="KEGG" id="aaq:AOC05_17880"/>
<evidence type="ECO:0008006" key="3">
    <source>
        <dbReference type="Google" id="ProtNLM"/>
    </source>
</evidence>
<accession>A0A0M4RS25</accession>